<protein>
    <submittedName>
        <fullName evidence="1">Uncharacterized protein</fullName>
    </submittedName>
</protein>
<proteinExistence type="predicted"/>
<sequence length="90" mass="9803">MSILRLKHVGHLPRMKSPGLHTNSQEKFEPGVLRGPTLLGGVGNIAYLTKSPQFELEESLGHRGLGNVAQWGGGIRPEEMKYDKPILSSG</sequence>
<accession>A0AAD7MUD0</accession>
<comment type="caution">
    <text evidence="1">The sequence shown here is derived from an EMBL/GenBank/DDBJ whole genome shotgun (WGS) entry which is preliminary data.</text>
</comment>
<keyword evidence="2" id="KW-1185">Reference proteome</keyword>
<dbReference type="EMBL" id="JARKIB010000144">
    <property type="protein sequence ID" value="KAJ7732550.1"/>
    <property type="molecule type" value="Genomic_DNA"/>
</dbReference>
<dbReference type="AlphaFoldDB" id="A0AAD7MUD0"/>
<evidence type="ECO:0000313" key="1">
    <source>
        <dbReference type="EMBL" id="KAJ7732550.1"/>
    </source>
</evidence>
<name>A0AAD7MUD0_9AGAR</name>
<dbReference type="Proteomes" id="UP001215598">
    <property type="component" value="Unassembled WGS sequence"/>
</dbReference>
<organism evidence="1 2">
    <name type="scientific">Mycena metata</name>
    <dbReference type="NCBI Taxonomy" id="1033252"/>
    <lineage>
        <taxon>Eukaryota</taxon>
        <taxon>Fungi</taxon>
        <taxon>Dikarya</taxon>
        <taxon>Basidiomycota</taxon>
        <taxon>Agaricomycotina</taxon>
        <taxon>Agaricomycetes</taxon>
        <taxon>Agaricomycetidae</taxon>
        <taxon>Agaricales</taxon>
        <taxon>Marasmiineae</taxon>
        <taxon>Mycenaceae</taxon>
        <taxon>Mycena</taxon>
    </lineage>
</organism>
<gene>
    <name evidence="1" type="ORF">B0H16DRAFT_1696396</name>
</gene>
<evidence type="ECO:0000313" key="2">
    <source>
        <dbReference type="Proteomes" id="UP001215598"/>
    </source>
</evidence>
<reference evidence="1" key="1">
    <citation type="submission" date="2023-03" db="EMBL/GenBank/DDBJ databases">
        <title>Massive genome expansion in bonnet fungi (Mycena s.s.) driven by repeated elements and novel gene families across ecological guilds.</title>
        <authorList>
            <consortium name="Lawrence Berkeley National Laboratory"/>
            <person name="Harder C.B."/>
            <person name="Miyauchi S."/>
            <person name="Viragh M."/>
            <person name="Kuo A."/>
            <person name="Thoen E."/>
            <person name="Andreopoulos B."/>
            <person name="Lu D."/>
            <person name="Skrede I."/>
            <person name="Drula E."/>
            <person name="Henrissat B."/>
            <person name="Morin E."/>
            <person name="Kohler A."/>
            <person name="Barry K."/>
            <person name="LaButti K."/>
            <person name="Morin E."/>
            <person name="Salamov A."/>
            <person name="Lipzen A."/>
            <person name="Mereny Z."/>
            <person name="Hegedus B."/>
            <person name="Baldrian P."/>
            <person name="Stursova M."/>
            <person name="Weitz H."/>
            <person name="Taylor A."/>
            <person name="Grigoriev I.V."/>
            <person name="Nagy L.G."/>
            <person name="Martin F."/>
            <person name="Kauserud H."/>
        </authorList>
    </citation>
    <scope>NUCLEOTIDE SEQUENCE</scope>
    <source>
        <strain evidence="1">CBHHK182m</strain>
    </source>
</reference>